<dbReference type="EMBL" id="UINC01038663">
    <property type="protein sequence ID" value="SVB35998.1"/>
    <property type="molecule type" value="Genomic_DNA"/>
</dbReference>
<accession>A0A382DC62</accession>
<feature type="non-terminal residue" evidence="1">
    <location>
        <position position="33"/>
    </location>
</feature>
<name>A0A382DC62_9ZZZZ</name>
<proteinExistence type="predicted"/>
<dbReference type="AlphaFoldDB" id="A0A382DC62"/>
<reference evidence="1" key="1">
    <citation type="submission" date="2018-05" db="EMBL/GenBank/DDBJ databases">
        <authorList>
            <person name="Lanie J.A."/>
            <person name="Ng W.-L."/>
            <person name="Kazmierczak K.M."/>
            <person name="Andrzejewski T.M."/>
            <person name="Davidsen T.M."/>
            <person name="Wayne K.J."/>
            <person name="Tettelin H."/>
            <person name="Glass J.I."/>
            <person name="Rusch D."/>
            <person name="Podicherti R."/>
            <person name="Tsui H.-C.T."/>
            <person name="Winkler M.E."/>
        </authorList>
    </citation>
    <scope>NUCLEOTIDE SEQUENCE</scope>
</reference>
<gene>
    <name evidence="1" type="ORF">METZ01_LOCUS188852</name>
</gene>
<evidence type="ECO:0000313" key="1">
    <source>
        <dbReference type="EMBL" id="SVB35998.1"/>
    </source>
</evidence>
<organism evidence="1">
    <name type="scientific">marine metagenome</name>
    <dbReference type="NCBI Taxonomy" id="408172"/>
    <lineage>
        <taxon>unclassified sequences</taxon>
        <taxon>metagenomes</taxon>
        <taxon>ecological metagenomes</taxon>
    </lineage>
</organism>
<protein>
    <submittedName>
        <fullName evidence="1">Uncharacterized protein</fullName>
    </submittedName>
</protein>
<sequence length="33" mass="3709">MAISVLIFAAIGFIRSALTSVTRETVYYWRSEG</sequence>